<dbReference type="GO" id="GO:0008168">
    <property type="term" value="F:methyltransferase activity"/>
    <property type="evidence" value="ECO:0007669"/>
    <property type="project" value="UniProtKB-KW"/>
</dbReference>
<keyword evidence="2" id="KW-1185">Reference proteome</keyword>
<comment type="caution">
    <text evidence="1">The sequence shown here is derived from an EMBL/GenBank/DDBJ whole genome shotgun (WGS) entry which is preliminary data.</text>
</comment>
<dbReference type="InterPro" id="IPR029063">
    <property type="entry name" value="SAM-dependent_MTases_sf"/>
</dbReference>
<keyword evidence="1" id="KW-0808">Transferase</keyword>
<dbReference type="EMBL" id="BAABHX010000012">
    <property type="protein sequence ID" value="GAA5102517.1"/>
    <property type="molecule type" value="Genomic_DNA"/>
</dbReference>
<sequence>MNIEDEWNKIAEKRLLDRLNGNDTSYNNVLLPVICNNIYKYKEQTKTILDFGCGTGELTYEISKIGINTIGLDISKNSICLAKKYFINDNLHFTDKSIFEFNINTIDLIVANMSLMDTEFVYENFSTLYNKLEVGGIILITITHPAFWPIYWNYCNDNFDYLKEQKITKTYKTSNTTFDGFETSHYHRPISYYLKLFSNFNLKIIETLELRNPNDTTWYPRFLYFELKK</sequence>
<dbReference type="PANTHER" id="PTHR43861">
    <property type="entry name" value="TRANS-ACONITATE 2-METHYLTRANSFERASE-RELATED"/>
    <property type="match status" value="1"/>
</dbReference>
<dbReference type="Pfam" id="PF13489">
    <property type="entry name" value="Methyltransf_23"/>
    <property type="match status" value="1"/>
</dbReference>
<gene>
    <name evidence="1" type="ORF">GCM10023210_43570</name>
</gene>
<dbReference type="GO" id="GO:0032259">
    <property type="term" value="P:methylation"/>
    <property type="evidence" value="ECO:0007669"/>
    <property type="project" value="UniProtKB-KW"/>
</dbReference>
<reference evidence="2" key="1">
    <citation type="journal article" date="2019" name="Int. J. Syst. Evol. Microbiol.">
        <title>The Global Catalogue of Microorganisms (GCM) 10K type strain sequencing project: providing services to taxonomists for standard genome sequencing and annotation.</title>
        <authorList>
            <consortium name="The Broad Institute Genomics Platform"/>
            <consortium name="The Broad Institute Genome Sequencing Center for Infectious Disease"/>
            <person name="Wu L."/>
            <person name="Ma J."/>
        </authorList>
    </citation>
    <scope>NUCLEOTIDE SEQUENCE [LARGE SCALE GENOMIC DNA]</scope>
    <source>
        <strain evidence="2">JCM 18019</strain>
    </source>
</reference>
<proteinExistence type="predicted"/>
<evidence type="ECO:0000313" key="2">
    <source>
        <dbReference type="Proteomes" id="UP001500353"/>
    </source>
</evidence>
<protein>
    <submittedName>
        <fullName evidence="1">Class I SAM-dependent methyltransferase</fullName>
    </submittedName>
</protein>
<accession>A0ABP9N0L4</accession>
<name>A0ABP9N0L4_9FLAO</name>
<dbReference type="RefSeq" id="WP_345208654.1">
    <property type="nucleotide sequence ID" value="NZ_BAABHX010000012.1"/>
</dbReference>
<organism evidence="1 2">
    <name type="scientific">Chryseobacterium ginsengisoli</name>
    <dbReference type="NCBI Taxonomy" id="363853"/>
    <lineage>
        <taxon>Bacteria</taxon>
        <taxon>Pseudomonadati</taxon>
        <taxon>Bacteroidota</taxon>
        <taxon>Flavobacteriia</taxon>
        <taxon>Flavobacteriales</taxon>
        <taxon>Weeksellaceae</taxon>
        <taxon>Chryseobacterium group</taxon>
        <taxon>Chryseobacterium</taxon>
    </lineage>
</organism>
<dbReference type="SUPFAM" id="SSF53335">
    <property type="entry name" value="S-adenosyl-L-methionine-dependent methyltransferases"/>
    <property type="match status" value="1"/>
</dbReference>
<keyword evidence="1" id="KW-0489">Methyltransferase</keyword>
<dbReference type="Proteomes" id="UP001500353">
    <property type="component" value="Unassembled WGS sequence"/>
</dbReference>
<dbReference type="Gene3D" id="3.40.50.150">
    <property type="entry name" value="Vaccinia Virus protein VP39"/>
    <property type="match status" value="1"/>
</dbReference>
<dbReference type="CDD" id="cd02440">
    <property type="entry name" value="AdoMet_MTases"/>
    <property type="match status" value="1"/>
</dbReference>
<evidence type="ECO:0000313" key="1">
    <source>
        <dbReference type="EMBL" id="GAA5102517.1"/>
    </source>
</evidence>